<name>A0A6L2ZQI4_9ENTR</name>
<gene>
    <name evidence="1" type="primary">ssaB</name>
    <name evidence="1" type="ORF">RINTU1_29070</name>
</gene>
<organism evidence="1 2">
    <name type="scientific">Candidatus Regiella insecticola</name>
    <dbReference type="NCBI Taxonomy" id="138073"/>
    <lineage>
        <taxon>Bacteria</taxon>
        <taxon>Pseudomonadati</taxon>
        <taxon>Pseudomonadota</taxon>
        <taxon>Gammaproteobacteria</taxon>
        <taxon>Enterobacterales</taxon>
        <taxon>Enterobacteriaceae</taxon>
        <taxon>aphid secondary symbionts</taxon>
        <taxon>Candidatus Regiella</taxon>
    </lineage>
</organism>
<sequence>MLEILETLPLIAIIPVTPESNTVRFKLDDILGMAKDYNHSACIGLSLLDKNGIPDKALQHITLLLASREETKDYAFQLHEERWWLWLRCNAESKTEELSILLEQLLALSRYIISQVSVITSLDRQATGKVVI</sequence>
<accession>A0A6L2ZQI4</accession>
<evidence type="ECO:0000313" key="2">
    <source>
        <dbReference type="Proteomes" id="UP000504714"/>
    </source>
</evidence>
<dbReference type="Proteomes" id="UP000504714">
    <property type="component" value="Unassembled WGS sequence"/>
</dbReference>
<protein>
    <submittedName>
        <fullName evidence="1">Putative type III secreted effector protein</fullName>
    </submittedName>
</protein>
<comment type="caution">
    <text evidence="1">The sequence shown here is derived from an EMBL/GenBank/DDBJ whole genome shotgun (WGS) entry which is preliminary data.</text>
</comment>
<reference evidence="1 2" key="1">
    <citation type="submission" date="2020-06" db="EMBL/GenBank/DDBJ databases">
        <title>The genome sequence of Candidatus Regiella insecticola strain Tut.</title>
        <authorList>
            <person name="Nikoh N."/>
            <person name="Tsuchida T."/>
            <person name="Koga R."/>
            <person name="Oshima K."/>
            <person name="Hattori M."/>
            <person name="Fukatsu T."/>
        </authorList>
    </citation>
    <scope>NUCLEOTIDE SEQUENCE [LARGE SCALE GENOMIC DNA]</scope>
    <source>
        <strain evidence="1 2">Tut</strain>
    </source>
</reference>
<proteinExistence type="predicted"/>
<evidence type="ECO:0000313" key="1">
    <source>
        <dbReference type="EMBL" id="GFN47053.1"/>
    </source>
</evidence>
<dbReference type="AlphaFoldDB" id="A0A6L2ZQI4"/>
<dbReference type="EMBL" id="BLXO01000007">
    <property type="protein sequence ID" value="GFN47053.1"/>
    <property type="molecule type" value="Genomic_DNA"/>
</dbReference>